<dbReference type="SUPFAM" id="SSF56529">
    <property type="entry name" value="FAH"/>
    <property type="match status" value="1"/>
</dbReference>
<dbReference type="AlphaFoldDB" id="A0A8E3B732"/>
<evidence type="ECO:0000313" key="3">
    <source>
        <dbReference type="EMBL" id="PWJ93815.1"/>
    </source>
</evidence>
<reference evidence="3 4" key="1">
    <citation type="submission" date="2018-05" db="EMBL/GenBank/DDBJ databases">
        <title>Genomic Encyclopedia of Type Strains, Phase IV (KMG-IV): sequencing the most valuable type-strain genomes for metagenomic binning, comparative biology and taxonomic classification.</title>
        <authorList>
            <person name="Goeker M."/>
        </authorList>
    </citation>
    <scope>NUCLEOTIDE SEQUENCE [LARGE SCALE GENOMIC DNA]</scope>
    <source>
        <strain evidence="3 4">DSM 2626</strain>
    </source>
</reference>
<dbReference type="Proteomes" id="UP000245631">
    <property type="component" value="Unassembled WGS sequence"/>
</dbReference>
<dbReference type="GO" id="GO:0018773">
    <property type="term" value="F:acetylpyruvate hydrolase activity"/>
    <property type="evidence" value="ECO:0007669"/>
    <property type="project" value="TreeGrafter"/>
</dbReference>
<dbReference type="PANTHER" id="PTHR11820">
    <property type="entry name" value="ACYLPYRUVASE"/>
    <property type="match status" value="1"/>
</dbReference>
<dbReference type="EMBL" id="QGGH01000001">
    <property type="protein sequence ID" value="PWJ93815.1"/>
    <property type="molecule type" value="Genomic_DNA"/>
</dbReference>
<feature type="domain" description="Fumarylacetoacetase-like C-terminal" evidence="2">
    <location>
        <begin position="28"/>
        <end position="223"/>
    </location>
</feature>
<gene>
    <name evidence="3" type="ORF">C8D77_101495</name>
</gene>
<evidence type="ECO:0000313" key="4">
    <source>
        <dbReference type="Proteomes" id="UP000245631"/>
    </source>
</evidence>
<dbReference type="InterPro" id="IPR011234">
    <property type="entry name" value="Fumarylacetoacetase-like_C"/>
</dbReference>
<dbReference type="GO" id="GO:0046872">
    <property type="term" value="F:metal ion binding"/>
    <property type="evidence" value="ECO:0007669"/>
    <property type="project" value="UniProtKB-KW"/>
</dbReference>
<proteinExistence type="predicted"/>
<dbReference type="Gene3D" id="3.90.850.10">
    <property type="entry name" value="Fumarylacetoacetase-like, C-terminal domain"/>
    <property type="match status" value="1"/>
</dbReference>
<accession>A0A8E3B732</accession>
<name>A0A8E3B732_RHILI</name>
<dbReference type="PANTHER" id="PTHR11820:SF7">
    <property type="entry name" value="ACYLPYRUVASE FAHD1, MITOCHONDRIAL"/>
    <property type="match status" value="1"/>
</dbReference>
<dbReference type="Pfam" id="PF01557">
    <property type="entry name" value="FAA_hydrolase"/>
    <property type="match status" value="1"/>
</dbReference>
<dbReference type="InterPro" id="IPR036663">
    <property type="entry name" value="Fumarylacetoacetase_C_sf"/>
</dbReference>
<organism evidence="3 4">
    <name type="scientific">Rhizobium loti</name>
    <name type="common">Mesorhizobium loti</name>
    <dbReference type="NCBI Taxonomy" id="381"/>
    <lineage>
        <taxon>Bacteria</taxon>
        <taxon>Pseudomonadati</taxon>
        <taxon>Pseudomonadota</taxon>
        <taxon>Alphaproteobacteria</taxon>
        <taxon>Hyphomicrobiales</taxon>
        <taxon>Phyllobacteriaceae</taxon>
        <taxon>Mesorhizobium</taxon>
    </lineage>
</organism>
<sequence length="228" mass="24150">MFGASEPTGALLPLESVQVAMPCVPSKMIALWNNSRTVAATQGLEIPKDPMFFIKPANSYAGQNSVVEHSAVVGRILFEGELGIIIGRRCLNASIEVAEAAIFGYTCVNDLTAHAFLQAESGFTHWTRAKGLDGFAPFGPVIATDIDPAGLTIRTRVNGRERQSYSTSDLIFQPARLISLISRGLTLLPGDLIACGTSAGVGPLPKEGAVEVEIDGIGILTTQCRPPQ</sequence>
<protein>
    <submittedName>
        <fullName evidence="3">2-keto-4-pentenoate hydratase/2-oxohepta-3-ene-1,7-dioic acid hydratase in catechol pathway</fullName>
    </submittedName>
</protein>
<evidence type="ECO:0000259" key="2">
    <source>
        <dbReference type="Pfam" id="PF01557"/>
    </source>
</evidence>
<keyword evidence="1" id="KW-0479">Metal-binding</keyword>
<comment type="caution">
    <text evidence="3">The sequence shown here is derived from an EMBL/GenBank/DDBJ whole genome shotgun (WGS) entry which is preliminary data.</text>
</comment>
<evidence type="ECO:0000256" key="1">
    <source>
        <dbReference type="ARBA" id="ARBA00022723"/>
    </source>
</evidence>